<sequence>MVVVVVTTPGPSVRCVDLLLCGHHFRCSRGVLEAMGALVLDRSGALVTGR</sequence>
<reference evidence="2" key="1">
    <citation type="journal article" date="2019" name="Int. J. Syst. Evol. Microbiol.">
        <title>The Global Catalogue of Microorganisms (GCM) 10K type strain sequencing project: providing services to taxonomists for standard genome sequencing and annotation.</title>
        <authorList>
            <consortium name="The Broad Institute Genomics Platform"/>
            <consortium name="The Broad Institute Genome Sequencing Center for Infectious Disease"/>
            <person name="Wu L."/>
            <person name="Ma J."/>
        </authorList>
    </citation>
    <scope>NUCLEOTIDE SEQUENCE [LARGE SCALE GENOMIC DNA]</scope>
    <source>
        <strain evidence="2">KLKA75</strain>
    </source>
</reference>
<protein>
    <submittedName>
        <fullName evidence="1">Uncharacterized protein</fullName>
    </submittedName>
</protein>
<accession>A0ABV9U2H5</accession>
<dbReference type="RefSeq" id="WP_378257414.1">
    <property type="nucleotide sequence ID" value="NZ_JBHSIT010000005.1"/>
</dbReference>
<evidence type="ECO:0000313" key="1">
    <source>
        <dbReference type="EMBL" id="MFC4909713.1"/>
    </source>
</evidence>
<gene>
    <name evidence="1" type="ORF">ACFPCY_20485</name>
</gene>
<organism evidence="1 2">
    <name type="scientific">Actinomadura gamaensis</name>
    <dbReference type="NCBI Taxonomy" id="1763541"/>
    <lineage>
        <taxon>Bacteria</taxon>
        <taxon>Bacillati</taxon>
        <taxon>Actinomycetota</taxon>
        <taxon>Actinomycetes</taxon>
        <taxon>Streptosporangiales</taxon>
        <taxon>Thermomonosporaceae</taxon>
        <taxon>Actinomadura</taxon>
    </lineage>
</organism>
<keyword evidence="2" id="KW-1185">Reference proteome</keyword>
<dbReference type="EMBL" id="JBHSIT010000005">
    <property type="protein sequence ID" value="MFC4909713.1"/>
    <property type="molecule type" value="Genomic_DNA"/>
</dbReference>
<name>A0ABV9U2H5_9ACTN</name>
<dbReference type="Proteomes" id="UP001595872">
    <property type="component" value="Unassembled WGS sequence"/>
</dbReference>
<proteinExistence type="predicted"/>
<comment type="caution">
    <text evidence="1">The sequence shown here is derived from an EMBL/GenBank/DDBJ whole genome shotgun (WGS) entry which is preliminary data.</text>
</comment>
<evidence type="ECO:0000313" key="2">
    <source>
        <dbReference type="Proteomes" id="UP001595872"/>
    </source>
</evidence>